<dbReference type="AlphaFoldDB" id="A0A6L2N1M1"/>
<dbReference type="InterPro" id="IPR029472">
    <property type="entry name" value="Copia-like_N"/>
</dbReference>
<protein>
    <recommendedName>
        <fullName evidence="1">Retrotransposon Copia-like N-terminal domain-containing protein</fullName>
    </recommendedName>
</protein>
<evidence type="ECO:0000259" key="1">
    <source>
        <dbReference type="Pfam" id="PF14244"/>
    </source>
</evidence>
<name>A0A6L2N1M1_TANCI</name>
<evidence type="ECO:0000313" key="2">
    <source>
        <dbReference type="EMBL" id="GEU80080.1"/>
    </source>
</evidence>
<proteinExistence type="predicted"/>
<accession>A0A6L2N1M1</accession>
<dbReference type="PANTHER" id="PTHR34222">
    <property type="entry name" value="GAG_PRE-INTEGRS DOMAIN-CONTAINING PROTEIN"/>
    <property type="match status" value="1"/>
</dbReference>
<feature type="non-terminal residue" evidence="2">
    <location>
        <position position="302"/>
    </location>
</feature>
<dbReference type="PANTHER" id="PTHR34222:SF99">
    <property type="entry name" value="PROTEIN, PUTATIVE-RELATED"/>
    <property type="match status" value="1"/>
</dbReference>
<reference evidence="2" key="1">
    <citation type="journal article" date="2019" name="Sci. Rep.">
        <title>Draft genome of Tanacetum cinerariifolium, the natural source of mosquito coil.</title>
        <authorList>
            <person name="Yamashiro T."/>
            <person name="Shiraishi A."/>
            <person name="Satake H."/>
            <person name="Nakayama K."/>
        </authorList>
    </citation>
    <scope>NUCLEOTIDE SEQUENCE</scope>
</reference>
<feature type="domain" description="Retrotransposon Copia-like N-terminal" evidence="1">
    <location>
        <begin position="10"/>
        <end position="55"/>
    </location>
</feature>
<comment type="caution">
    <text evidence="2">The sequence shown here is derived from an EMBL/GenBank/DDBJ whole genome shotgun (WGS) entry which is preliminary data.</text>
</comment>
<dbReference type="EMBL" id="BKCJ010008007">
    <property type="protein sequence ID" value="GEU80080.1"/>
    <property type="molecule type" value="Genomic_DNA"/>
</dbReference>
<gene>
    <name evidence="2" type="ORF">Tci_052058</name>
</gene>
<dbReference type="Pfam" id="PF14244">
    <property type="entry name" value="Retrotran_gag_3"/>
    <property type="match status" value="1"/>
</dbReference>
<sequence length="302" mass="34319">MINDPLYIASSDHSGMVLTNTPFNGTNFHRWNRNVRMTLGVKLKLGFINGFCPKPGAEDANLQRRIRMRECTCDVLGKVLLRDSNSKLIQFLMKLNDDYEFVRSQILAIDPLPTVNKAYYIVQQIEKQKQVTNHSFELTSFFANLNNKGGNSGRKDNRGYRTDGKNDGKRFCTGCNQEGHTVNQYFKKIRYPDWYKGKKAKKQGRITAIVSSGFDDHFSADTPFDMGYENKTGTNLGGGVDQRLVVAVCLEMMKMFKGKGSNNGISKDHAKLKNMNACSLCESVDHNKRRCPKRFEDQEQVV</sequence>
<organism evidence="2">
    <name type="scientific">Tanacetum cinerariifolium</name>
    <name type="common">Dalmatian daisy</name>
    <name type="synonym">Chrysanthemum cinerariifolium</name>
    <dbReference type="NCBI Taxonomy" id="118510"/>
    <lineage>
        <taxon>Eukaryota</taxon>
        <taxon>Viridiplantae</taxon>
        <taxon>Streptophyta</taxon>
        <taxon>Embryophyta</taxon>
        <taxon>Tracheophyta</taxon>
        <taxon>Spermatophyta</taxon>
        <taxon>Magnoliopsida</taxon>
        <taxon>eudicotyledons</taxon>
        <taxon>Gunneridae</taxon>
        <taxon>Pentapetalae</taxon>
        <taxon>asterids</taxon>
        <taxon>campanulids</taxon>
        <taxon>Asterales</taxon>
        <taxon>Asteraceae</taxon>
        <taxon>Asteroideae</taxon>
        <taxon>Anthemideae</taxon>
        <taxon>Anthemidinae</taxon>
        <taxon>Tanacetum</taxon>
    </lineage>
</organism>